<dbReference type="EMBL" id="ABYV02000002">
    <property type="protein sequence ID" value="EFC94092.1"/>
    <property type="molecule type" value="Genomic_DNA"/>
</dbReference>
<evidence type="ECO:0000313" key="2">
    <source>
        <dbReference type="Proteomes" id="UP000004028"/>
    </source>
</evidence>
<proteinExistence type="predicted"/>
<accession>D2ZML4</accession>
<sequence length="49" mass="6063">MNYCLNGLFFDFINFYFFIRKNLNNLKFNKIFEDLKQLSFILNSILQLF</sequence>
<name>D2ZML4_METSM</name>
<dbReference type="AlphaFoldDB" id="D2ZML4"/>
<dbReference type="Proteomes" id="UP000004028">
    <property type="component" value="Unassembled WGS sequence"/>
</dbReference>
<evidence type="ECO:0000313" key="1">
    <source>
        <dbReference type="EMBL" id="EFC94092.1"/>
    </source>
</evidence>
<reference evidence="1 2" key="1">
    <citation type="submission" date="2010-01" db="EMBL/GenBank/DDBJ databases">
        <authorList>
            <person name="Weinstock G."/>
            <person name="Sodergren E."/>
            <person name="Clifton S."/>
            <person name="Fulton L."/>
            <person name="Fulton B."/>
            <person name="Courtney L."/>
            <person name="Fronick C."/>
            <person name="Harrison M."/>
            <person name="Strong C."/>
            <person name="Farmer C."/>
            <person name="Delahaunty K."/>
            <person name="Markovic C."/>
            <person name="Hall O."/>
            <person name="Minx P."/>
            <person name="Tomlinson C."/>
            <person name="Mitreva M."/>
            <person name="Nelson J."/>
            <person name="Hou S."/>
            <person name="Wollam A."/>
            <person name="Pepin K.H."/>
            <person name="Johnson M."/>
            <person name="Bhonagiri V."/>
            <person name="Nash W.E."/>
            <person name="Warren W."/>
            <person name="Chinwalla A."/>
            <person name="Mardis E.R."/>
            <person name="Wilson R.K."/>
        </authorList>
    </citation>
    <scope>NUCLEOTIDE SEQUENCE [LARGE SCALE GENOMIC DNA]</scope>
    <source>
        <strain evidence="1 2">DSM 2374</strain>
    </source>
</reference>
<protein>
    <submittedName>
        <fullName evidence="1">Uncharacterized protein</fullName>
    </submittedName>
</protein>
<gene>
    <name evidence="1" type="ORF">METSMIF1_02063</name>
</gene>
<organism evidence="1 2">
    <name type="scientific">Methanobrevibacter smithii DSM 2374</name>
    <dbReference type="NCBI Taxonomy" id="521002"/>
    <lineage>
        <taxon>Archaea</taxon>
        <taxon>Methanobacteriati</taxon>
        <taxon>Methanobacteriota</taxon>
        <taxon>Methanomada group</taxon>
        <taxon>Methanobacteria</taxon>
        <taxon>Methanobacteriales</taxon>
        <taxon>Methanobacteriaceae</taxon>
        <taxon>Methanobrevibacter</taxon>
    </lineage>
</organism>
<comment type="caution">
    <text evidence="1">The sequence shown here is derived from an EMBL/GenBank/DDBJ whole genome shotgun (WGS) entry which is preliminary data.</text>
</comment>
<dbReference type="HOGENOM" id="CLU_3130918_0_0_2"/>